<comment type="caution">
    <text evidence="5">The sequence shown here is derived from an EMBL/GenBank/DDBJ whole genome shotgun (WGS) entry which is preliminary data.</text>
</comment>
<dbReference type="InterPro" id="IPR036388">
    <property type="entry name" value="WH-like_DNA-bd_sf"/>
</dbReference>
<accession>A0ABV5YMD2</accession>
<evidence type="ECO:0000256" key="3">
    <source>
        <dbReference type="ARBA" id="ARBA00023163"/>
    </source>
</evidence>
<dbReference type="SUPFAM" id="SSF46785">
    <property type="entry name" value="Winged helix' DNA-binding domain"/>
    <property type="match status" value="1"/>
</dbReference>
<organism evidence="5 6">
    <name type="scientific">Actinoallomurus acaciae</name>
    <dbReference type="NCBI Taxonomy" id="502577"/>
    <lineage>
        <taxon>Bacteria</taxon>
        <taxon>Bacillati</taxon>
        <taxon>Actinomycetota</taxon>
        <taxon>Actinomycetes</taxon>
        <taxon>Streptosporangiales</taxon>
        <taxon>Thermomonosporaceae</taxon>
        <taxon>Actinoallomurus</taxon>
    </lineage>
</organism>
<dbReference type="EMBL" id="JBHLZP010000188">
    <property type="protein sequence ID" value="MFB9835249.1"/>
    <property type="molecule type" value="Genomic_DNA"/>
</dbReference>
<evidence type="ECO:0000313" key="5">
    <source>
        <dbReference type="EMBL" id="MFB9835249.1"/>
    </source>
</evidence>
<dbReference type="Pfam" id="PF01047">
    <property type="entry name" value="MarR"/>
    <property type="match status" value="1"/>
</dbReference>
<dbReference type="Gene3D" id="1.10.10.10">
    <property type="entry name" value="Winged helix-like DNA-binding domain superfamily/Winged helix DNA-binding domain"/>
    <property type="match status" value="1"/>
</dbReference>
<keyword evidence="2" id="KW-0238">DNA-binding</keyword>
<evidence type="ECO:0000259" key="4">
    <source>
        <dbReference type="PROSITE" id="PS50995"/>
    </source>
</evidence>
<dbReference type="RefSeq" id="WP_378206383.1">
    <property type="nucleotide sequence ID" value="NZ_JBHLZP010000188.1"/>
</dbReference>
<dbReference type="SMART" id="SM00347">
    <property type="entry name" value="HTH_MARR"/>
    <property type="match status" value="1"/>
</dbReference>
<name>A0ABV5YMD2_9ACTN</name>
<evidence type="ECO:0000313" key="6">
    <source>
        <dbReference type="Proteomes" id="UP001589627"/>
    </source>
</evidence>
<keyword evidence="1" id="KW-0805">Transcription regulation</keyword>
<dbReference type="Proteomes" id="UP001589627">
    <property type="component" value="Unassembled WGS sequence"/>
</dbReference>
<reference evidence="5 6" key="1">
    <citation type="submission" date="2024-09" db="EMBL/GenBank/DDBJ databases">
        <authorList>
            <person name="Sun Q."/>
            <person name="Mori K."/>
        </authorList>
    </citation>
    <scope>NUCLEOTIDE SEQUENCE [LARGE SCALE GENOMIC DNA]</scope>
    <source>
        <strain evidence="5 6">TBRC 0563</strain>
    </source>
</reference>
<keyword evidence="3" id="KW-0804">Transcription</keyword>
<dbReference type="InterPro" id="IPR036390">
    <property type="entry name" value="WH_DNA-bd_sf"/>
</dbReference>
<dbReference type="PANTHER" id="PTHR33164">
    <property type="entry name" value="TRANSCRIPTIONAL REGULATOR, MARR FAMILY"/>
    <property type="match status" value="1"/>
</dbReference>
<sequence>MGDSSQLSECAAAIDLAAEALVRIWTGPQSTPGVPVTQLRVLFVVEQSGAINLSRLANELGALLSSASRLCDRLEAAGLIVRESGQQSRREIAIRLSPDGEALLERVRRERQEQITKVLAQMPANARQALLTGLTEFQSAADTRRPGSERSFSMPA</sequence>
<evidence type="ECO:0000256" key="1">
    <source>
        <dbReference type="ARBA" id="ARBA00023015"/>
    </source>
</evidence>
<dbReference type="PROSITE" id="PS01117">
    <property type="entry name" value="HTH_MARR_1"/>
    <property type="match status" value="1"/>
</dbReference>
<dbReference type="InterPro" id="IPR023187">
    <property type="entry name" value="Tscrpt_reg_MarR-type_CS"/>
</dbReference>
<feature type="domain" description="HTH marR-type" evidence="4">
    <location>
        <begin position="1"/>
        <end position="139"/>
    </location>
</feature>
<evidence type="ECO:0000256" key="2">
    <source>
        <dbReference type="ARBA" id="ARBA00023125"/>
    </source>
</evidence>
<keyword evidence="6" id="KW-1185">Reference proteome</keyword>
<dbReference type="InterPro" id="IPR039422">
    <property type="entry name" value="MarR/SlyA-like"/>
</dbReference>
<protein>
    <submittedName>
        <fullName evidence="5">MarR family winged helix-turn-helix transcriptional regulator</fullName>
    </submittedName>
</protein>
<proteinExistence type="predicted"/>
<dbReference type="PANTHER" id="PTHR33164:SF43">
    <property type="entry name" value="HTH-TYPE TRANSCRIPTIONAL REPRESSOR YETL"/>
    <property type="match status" value="1"/>
</dbReference>
<dbReference type="PROSITE" id="PS50995">
    <property type="entry name" value="HTH_MARR_2"/>
    <property type="match status" value="1"/>
</dbReference>
<gene>
    <name evidence="5" type="ORF">ACFFNX_23990</name>
</gene>
<dbReference type="InterPro" id="IPR000835">
    <property type="entry name" value="HTH_MarR-typ"/>
</dbReference>